<evidence type="ECO:0000313" key="1">
    <source>
        <dbReference type="EMBL" id="SDC51475.1"/>
    </source>
</evidence>
<protein>
    <submittedName>
        <fullName evidence="1">Uncharacterized protein</fullName>
    </submittedName>
</protein>
<dbReference type="InterPro" id="IPR027417">
    <property type="entry name" value="P-loop_NTPase"/>
</dbReference>
<keyword evidence="2" id="KW-1185">Reference proteome</keyword>
<reference evidence="1 2" key="1">
    <citation type="submission" date="2016-10" db="EMBL/GenBank/DDBJ databases">
        <authorList>
            <person name="de Groot N.N."/>
        </authorList>
    </citation>
    <scope>NUCLEOTIDE SEQUENCE [LARGE SCALE GENOMIC DNA]</scope>
    <source>
        <strain evidence="1 2">DSM 45514</strain>
    </source>
</reference>
<organism evidence="1 2">
    <name type="scientific">Melghirimyces thermohalophilus</name>
    <dbReference type="NCBI Taxonomy" id="1236220"/>
    <lineage>
        <taxon>Bacteria</taxon>
        <taxon>Bacillati</taxon>
        <taxon>Bacillota</taxon>
        <taxon>Bacilli</taxon>
        <taxon>Bacillales</taxon>
        <taxon>Thermoactinomycetaceae</taxon>
        <taxon>Melghirimyces</taxon>
    </lineage>
</organism>
<gene>
    <name evidence="1" type="ORF">SAMN04488112_10947</name>
</gene>
<evidence type="ECO:0000313" key="2">
    <source>
        <dbReference type="Proteomes" id="UP000199387"/>
    </source>
</evidence>
<accession>A0A1G6M955</accession>
<dbReference type="EMBL" id="FMZA01000009">
    <property type="protein sequence ID" value="SDC51475.1"/>
    <property type="molecule type" value="Genomic_DNA"/>
</dbReference>
<dbReference type="OrthoDB" id="9783544at2"/>
<dbReference type="AlphaFoldDB" id="A0A1G6M955"/>
<sequence>MNKGPVRSLAVIGLAKNVGKTTVLCGLAEREAAVGRSLGILSIGVDGEEWDVWSLKPKPVVMIPPGCLVATAASLLDERGGDWELVESTPFYSPLGRVTLARARRRTRIKLAGVTRTEEVREVIARLLAQGAERVLVDGAYDRRAAASPWVTDAAVCVAGAVMAHSLDGVMEKMEEAIRLITLPEAKDPLLRSAAEAARVGGRVVGIRKGRLETLPFTSLLLADRVRSMWTAGEWEGLALPGSLTDRGLELLASAANRPPAVVLTDPTRSFVSLTALRRFYRKGGTLSYLKGVRLAAVAVNPVSPDGYAFDPEEMKERAARICAPVPVFDAIRDQAEVLDGINQCLSGG</sequence>
<dbReference type="Proteomes" id="UP000199387">
    <property type="component" value="Unassembled WGS sequence"/>
</dbReference>
<proteinExistence type="predicted"/>
<dbReference type="STRING" id="1236220.SAMN04488112_10947"/>
<name>A0A1G6M955_9BACL</name>
<dbReference type="SUPFAM" id="SSF52540">
    <property type="entry name" value="P-loop containing nucleoside triphosphate hydrolases"/>
    <property type="match status" value="1"/>
</dbReference>